<dbReference type="InterPro" id="IPR051081">
    <property type="entry name" value="HTH_MetalResp_TranReg"/>
</dbReference>
<evidence type="ECO:0000313" key="6">
    <source>
        <dbReference type="Proteomes" id="UP000199230"/>
    </source>
</evidence>
<proteinExistence type="predicted"/>
<dbReference type="Pfam" id="PF01022">
    <property type="entry name" value="HTH_5"/>
    <property type="match status" value="1"/>
</dbReference>
<dbReference type="CDD" id="cd00090">
    <property type="entry name" value="HTH_ARSR"/>
    <property type="match status" value="1"/>
</dbReference>
<feature type="domain" description="HTH arsR-type" evidence="4">
    <location>
        <begin position="4"/>
        <end position="94"/>
    </location>
</feature>
<reference evidence="5 6" key="1">
    <citation type="submission" date="2016-10" db="EMBL/GenBank/DDBJ databases">
        <authorList>
            <person name="de Groot N.N."/>
        </authorList>
    </citation>
    <scope>NUCLEOTIDE SEQUENCE [LARGE SCALE GENOMIC DNA]</scope>
    <source>
        <strain evidence="5 6">APO</strain>
    </source>
</reference>
<dbReference type="PANTHER" id="PTHR33154">
    <property type="entry name" value="TRANSCRIPTIONAL REGULATOR, ARSR FAMILY"/>
    <property type="match status" value="1"/>
</dbReference>
<dbReference type="InterPro" id="IPR036390">
    <property type="entry name" value="WH_DNA-bd_sf"/>
</dbReference>
<keyword evidence="3" id="KW-0804">Transcription</keyword>
<keyword evidence="1" id="KW-0805">Transcription regulation</keyword>
<evidence type="ECO:0000259" key="4">
    <source>
        <dbReference type="PROSITE" id="PS50987"/>
    </source>
</evidence>
<dbReference type="AlphaFoldDB" id="A0A1H3L8J5"/>
<dbReference type="InterPro" id="IPR011991">
    <property type="entry name" value="ArsR-like_HTH"/>
</dbReference>
<sequence>MSGINENTIDTEVMKALSDETRVEILFLLGNKELNVNEISSNCKISRPTISHHLQIMKRAGVLVSRKSGKEIYYSVNKYKLTSLAESILAFIYW</sequence>
<dbReference type="PANTHER" id="PTHR33154:SF18">
    <property type="entry name" value="ARSENICAL RESISTANCE OPERON REPRESSOR"/>
    <property type="match status" value="1"/>
</dbReference>
<dbReference type="OrthoDB" id="9798835at2"/>
<evidence type="ECO:0000256" key="2">
    <source>
        <dbReference type="ARBA" id="ARBA00023125"/>
    </source>
</evidence>
<dbReference type="EMBL" id="FNPV01000003">
    <property type="protein sequence ID" value="SDY60650.1"/>
    <property type="molecule type" value="Genomic_DNA"/>
</dbReference>
<dbReference type="InterPro" id="IPR001845">
    <property type="entry name" value="HTH_ArsR_DNA-bd_dom"/>
</dbReference>
<dbReference type="InterPro" id="IPR036388">
    <property type="entry name" value="WH-like_DNA-bd_sf"/>
</dbReference>
<dbReference type="Proteomes" id="UP000199230">
    <property type="component" value="Unassembled WGS sequence"/>
</dbReference>
<name>A0A1H3L8J5_9FIRM</name>
<gene>
    <name evidence="5" type="ORF">SAMN05192546_103108</name>
</gene>
<organism evidence="5 6">
    <name type="scientific">Tindallia californiensis</name>
    <dbReference type="NCBI Taxonomy" id="159292"/>
    <lineage>
        <taxon>Bacteria</taxon>
        <taxon>Bacillati</taxon>
        <taxon>Bacillota</taxon>
        <taxon>Clostridia</taxon>
        <taxon>Peptostreptococcales</taxon>
        <taxon>Tindalliaceae</taxon>
        <taxon>Tindallia</taxon>
    </lineage>
</organism>
<dbReference type="NCBIfam" id="NF033788">
    <property type="entry name" value="HTH_metalloreg"/>
    <property type="match status" value="1"/>
</dbReference>
<dbReference type="SUPFAM" id="SSF46785">
    <property type="entry name" value="Winged helix' DNA-binding domain"/>
    <property type="match status" value="1"/>
</dbReference>
<dbReference type="GO" id="GO:0003677">
    <property type="term" value="F:DNA binding"/>
    <property type="evidence" value="ECO:0007669"/>
    <property type="project" value="UniProtKB-KW"/>
</dbReference>
<accession>A0A1H3L8J5</accession>
<protein>
    <submittedName>
        <fullName evidence="5">DNA-binding transcriptional regulator, ArsR family</fullName>
    </submittedName>
</protein>
<dbReference type="PRINTS" id="PR00778">
    <property type="entry name" value="HTHARSR"/>
</dbReference>
<keyword evidence="2 5" id="KW-0238">DNA-binding</keyword>
<keyword evidence="6" id="KW-1185">Reference proteome</keyword>
<dbReference type="RefSeq" id="WP_093311725.1">
    <property type="nucleotide sequence ID" value="NZ_FNPV01000003.1"/>
</dbReference>
<evidence type="ECO:0000256" key="1">
    <source>
        <dbReference type="ARBA" id="ARBA00023015"/>
    </source>
</evidence>
<evidence type="ECO:0000313" key="5">
    <source>
        <dbReference type="EMBL" id="SDY60650.1"/>
    </source>
</evidence>
<dbReference type="STRING" id="159292.SAMN05192546_103108"/>
<dbReference type="Gene3D" id="1.10.10.10">
    <property type="entry name" value="Winged helix-like DNA-binding domain superfamily/Winged helix DNA-binding domain"/>
    <property type="match status" value="1"/>
</dbReference>
<dbReference type="PROSITE" id="PS50987">
    <property type="entry name" value="HTH_ARSR_2"/>
    <property type="match status" value="1"/>
</dbReference>
<evidence type="ECO:0000256" key="3">
    <source>
        <dbReference type="ARBA" id="ARBA00023163"/>
    </source>
</evidence>
<dbReference type="GO" id="GO:0003700">
    <property type="term" value="F:DNA-binding transcription factor activity"/>
    <property type="evidence" value="ECO:0007669"/>
    <property type="project" value="InterPro"/>
</dbReference>
<dbReference type="SMART" id="SM00418">
    <property type="entry name" value="HTH_ARSR"/>
    <property type="match status" value="1"/>
</dbReference>